<evidence type="ECO:0000256" key="4">
    <source>
        <dbReference type="ARBA" id="ARBA00022516"/>
    </source>
</evidence>
<feature type="region of interest" description="ACP-binding" evidence="14">
    <location>
        <begin position="258"/>
        <end position="262"/>
    </location>
</feature>
<comment type="subcellular location">
    <subcellularLocation>
        <location evidence="14">Cytoplasm</location>
    </subcellularLocation>
</comment>
<dbReference type="InterPro" id="IPR013747">
    <property type="entry name" value="ACP_syn_III_C"/>
</dbReference>
<evidence type="ECO:0000313" key="18">
    <source>
        <dbReference type="Proteomes" id="UP000036756"/>
    </source>
</evidence>
<evidence type="ECO:0000256" key="3">
    <source>
        <dbReference type="ARBA" id="ARBA00022490"/>
    </source>
</evidence>
<protein>
    <recommendedName>
        <fullName evidence="14">Beta-ketoacyl-[acyl-carrier-protein] synthase III</fullName>
        <shortName evidence="14">Beta-ketoacyl-ACP synthase III</shortName>
        <shortName evidence="14">KAS III</shortName>
        <ecNumber evidence="14">2.3.1.180</ecNumber>
    </recommendedName>
    <alternativeName>
        <fullName evidence="14">3-oxoacyl-[acyl-carrier-protein] synthase 3</fullName>
    </alternativeName>
    <alternativeName>
        <fullName evidence="14">3-oxoacyl-[acyl-carrier-protein] synthase III</fullName>
    </alternativeName>
</protein>
<comment type="function">
    <text evidence="14">Catalyzes the condensation reaction of fatty acid synthesis by the addition to an acyl acceptor of two carbons from malonyl-ACP. Catalyzes the first condensation reaction which initiates fatty acid synthesis and may therefore play a role in governing the total rate of fatty acid production. Possesses both acetoacetyl-ACP synthase and acetyl transacylase activities. Its substrate specificity determines the biosynthesis of branched-chain and/or straight-chain of fatty acids.</text>
</comment>
<evidence type="ECO:0000256" key="12">
    <source>
        <dbReference type="ARBA" id="ARBA00052467"/>
    </source>
</evidence>
<dbReference type="PATRIC" id="fig|1121307.3.peg.2149"/>
<dbReference type="PANTHER" id="PTHR34069">
    <property type="entry name" value="3-OXOACYL-[ACYL-CARRIER-PROTEIN] SYNTHASE 3"/>
    <property type="match status" value="1"/>
</dbReference>
<evidence type="ECO:0000259" key="16">
    <source>
        <dbReference type="Pfam" id="PF08545"/>
    </source>
</evidence>
<comment type="catalytic activity">
    <reaction evidence="10">
        <text>malonyl-[ACP] + acetyl-CoA + H(+) = 3-oxobutanoyl-[ACP] + CO2 + CoA</text>
        <dbReference type="Rhea" id="RHEA:12080"/>
        <dbReference type="Rhea" id="RHEA-COMP:9623"/>
        <dbReference type="Rhea" id="RHEA-COMP:9625"/>
        <dbReference type="ChEBI" id="CHEBI:15378"/>
        <dbReference type="ChEBI" id="CHEBI:16526"/>
        <dbReference type="ChEBI" id="CHEBI:57287"/>
        <dbReference type="ChEBI" id="CHEBI:57288"/>
        <dbReference type="ChEBI" id="CHEBI:78449"/>
        <dbReference type="ChEBI" id="CHEBI:78450"/>
        <dbReference type="EC" id="2.3.1.180"/>
    </reaction>
    <physiologicalReaction direction="left-to-right" evidence="10">
        <dbReference type="Rhea" id="RHEA:12081"/>
    </physiologicalReaction>
</comment>
<dbReference type="GO" id="GO:0033818">
    <property type="term" value="F:beta-ketoacyl-acyl-carrier-protein synthase III activity"/>
    <property type="evidence" value="ECO:0007669"/>
    <property type="project" value="UniProtKB-UniRule"/>
</dbReference>
<comment type="catalytic activity">
    <reaction evidence="11">
        <text>(2S)-2-methylbutanoyl-CoA + malonyl-[ACP] + H(+) = (4S)-4-methyl-3-oxohexanoyl-[ACP] + CO2 + CoA</text>
        <dbReference type="Rhea" id="RHEA:42276"/>
        <dbReference type="Rhea" id="RHEA-COMP:9623"/>
        <dbReference type="Rhea" id="RHEA-COMP:17148"/>
        <dbReference type="ChEBI" id="CHEBI:15378"/>
        <dbReference type="ChEBI" id="CHEBI:16526"/>
        <dbReference type="ChEBI" id="CHEBI:57287"/>
        <dbReference type="ChEBI" id="CHEBI:78449"/>
        <dbReference type="ChEBI" id="CHEBI:88166"/>
        <dbReference type="ChEBI" id="CHEBI:167462"/>
        <dbReference type="EC" id="2.3.1.300"/>
    </reaction>
    <physiologicalReaction direction="left-to-right" evidence="11">
        <dbReference type="Rhea" id="RHEA:42277"/>
    </physiologicalReaction>
</comment>
<dbReference type="InterPro" id="IPR013751">
    <property type="entry name" value="ACP_syn_III_N"/>
</dbReference>
<comment type="similarity">
    <text evidence="2 14">Belongs to the thiolase-like superfamily. FabH family.</text>
</comment>
<evidence type="ECO:0000256" key="10">
    <source>
        <dbReference type="ARBA" id="ARBA00051096"/>
    </source>
</evidence>
<sequence length="330" mass="35922">MKGIKFIGTGSYLPEKTISNDDLSKIMDTNDEWIRQRTGIGQRRMAIEEGCVDLATKAAISALENAKLKPEDIDVLIVATCTPDNYCPSVACMVQEKLLAVNAVAFDISAACTGFIFALKTAESLLKSSEYKNALVIGSEVMTKLINFENRNTAVLFGDGAGAAVISKNDFENGIKDIYIKTDGSGAGLITMPALGSIKDANFEDKEFTYVSDNTRDIFMEGREVFKFATTIMVSMVKDILEKHNLDISDIKYVVPHQANIRIIDYAAKKLKVSSDVFYTNMEEYANTSAASIPIALHEMNAKGLLSKGDNIILLGFGGGLTFGSALITW</sequence>
<keyword evidence="6 14" id="KW-0276">Fatty acid metabolism</keyword>
<dbReference type="PANTHER" id="PTHR34069:SF2">
    <property type="entry name" value="BETA-KETOACYL-[ACYL-CARRIER-PROTEIN] SYNTHASE III"/>
    <property type="match status" value="1"/>
</dbReference>
<keyword evidence="8 14" id="KW-0275">Fatty acid biosynthesis</keyword>
<evidence type="ECO:0000256" key="5">
    <source>
        <dbReference type="ARBA" id="ARBA00022679"/>
    </source>
</evidence>
<comment type="caution">
    <text evidence="17">The sequence shown here is derived from an EMBL/GenBank/DDBJ whole genome shotgun (WGS) entry which is preliminary data.</text>
</comment>
<dbReference type="AlphaFoldDB" id="A0A0J8DFX8"/>
<keyword evidence="5 14" id="KW-0808">Transferase</keyword>
<keyword evidence="4 14" id="KW-0444">Lipid biosynthesis</keyword>
<dbReference type="FunFam" id="3.40.47.10:FF:000004">
    <property type="entry name" value="3-oxoacyl-[acyl-carrier-protein] synthase 3"/>
    <property type="match status" value="1"/>
</dbReference>
<evidence type="ECO:0000256" key="13">
    <source>
        <dbReference type="ARBA" id="ARBA00052985"/>
    </source>
</evidence>
<feature type="active site" evidence="14">
    <location>
        <position position="112"/>
    </location>
</feature>
<dbReference type="GO" id="GO:0006633">
    <property type="term" value="P:fatty acid biosynthetic process"/>
    <property type="evidence" value="ECO:0007669"/>
    <property type="project" value="UniProtKB-UniRule"/>
</dbReference>
<dbReference type="GO" id="GO:0004315">
    <property type="term" value="F:3-oxoacyl-[acyl-carrier-protein] synthase activity"/>
    <property type="evidence" value="ECO:0007669"/>
    <property type="project" value="InterPro"/>
</dbReference>
<evidence type="ECO:0000256" key="14">
    <source>
        <dbReference type="HAMAP-Rule" id="MF_01815"/>
    </source>
</evidence>
<dbReference type="Gene3D" id="3.40.47.10">
    <property type="match status" value="1"/>
</dbReference>
<evidence type="ECO:0000259" key="15">
    <source>
        <dbReference type="Pfam" id="PF08541"/>
    </source>
</evidence>
<keyword evidence="3 14" id="KW-0963">Cytoplasm</keyword>
<dbReference type="OrthoDB" id="9815506at2"/>
<dbReference type="HAMAP" id="MF_01815">
    <property type="entry name" value="FabH"/>
    <property type="match status" value="1"/>
</dbReference>
<dbReference type="CDD" id="cd00830">
    <property type="entry name" value="KAS_III"/>
    <property type="match status" value="1"/>
</dbReference>
<keyword evidence="7 14" id="KW-0443">Lipid metabolism</keyword>
<comment type="domain">
    <text evidence="14">The last Arg residue of the ACP-binding site is essential for the weak association between ACP/AcpP and FabH.</text>
</comment>
<feature type="active site" evidence="14">
    <location>
        <position position="257"/>
    </location>
</feature>
<feature type="domain" description="Beta-ketoacyl-[acyl-carrier-protein] synthase III N-terminal" evidence="16">
    <location>
        <begin position="106"/>
        <end position="184"/>
    </location>
</feature>
<dbReference type="GO" id="GO:0044550">
    <property type="term" value="P:secondary metabolite biosynthetic process"/>
    <property type="evidence" value="ECO:0007669"/>
    <property type="project" value="TreeGrafter"/>
</dbReference>
<dbReference type="Proteomes" id="UP000036756">
    <property type="component" value="Unassembled WGS sequence"/>
</dbReference>
<comment type="pathway">
    <text evidence="1 14">Lipid metabolism; fatty acid biosynthesis.</text>
</comment>
<evidence type="ECO:0000256" key="11">
    <source>
        <dbReference type="ARBA" id="ARBA00052407"/>
    </source>
</evidence>
<dbReference type="InterPro" id="IPR004655">
    <property type="entry name" value="FabH"/>
</dbReference>
<evidence type="ECO:0000256" key="1">
    <source>
        <dbReference type="ARBA" id="ARBA00005194"/>
    </source>
</evidence>
<evidence type="ECO:0000256" key="2">
    <source>
        <dbReference type="ARBA" id="ARBA00008642"/>
    </source>
</evidence>
<dbReference type="RefSeq" id="WP_048569225.1">
    <property type="nucleotide sequence ID" value="NZ_LFVU01000002.1"/>
</dbReference>
<keyword evidence="18" id="KW-1185">Reference proteome</keyword>
<dbReference type="NCBIfam" id="NF006829">
    <property type="entry name" value="PRK09352.1"/>
    <property type="match status" value="1"/>
</dbReference>
<comment type="catalytic activity">
    <reaction evidence="12">
        <text>2-methylpropanoyl-CoA + malonyl-[ACP] + H(+) = 4-methyl-3-oxopentanoyl-[ACP] + CO2 + CoA</text>
        <dbReference type="Rhea" id="RHEA:42268"/>
        <dbReference type="Rhea" id="RHEA-COMP:9623"/>
        <dbReference type="Rhea" id="RHEA-COMP:9940"/>
        <dbReference type="ChEBI" id="CHEBI:15378"/>
        <dbReference type="ChEBI" id="CHEBI:16526"/>
        <dbReference type="ChEBI" id="CHEBI:57287"/>
        <dbReference type="ChEBI" id="CHEBI:57338"/>
        <dbReference type="ChEBI" id="CHEBI:78449"/>
        <dbReference type="ChEBI" id="CHEBI:78820"/>
        <dbReference type="EC" id="2.3.1.300"/>
    </reaction>
    <physiologicalReaction direction="left-to-right" evidence="12">
        <dbReference type="Rhea" id="RHEA:42269"/>
    </physiologicalReaction>
</comment>
<accession>A0A0J8DFX8</accession>
<feature type="active site" evidence="14">
    <location>
        <position position="287"/>
    </location>
</feature>
<dbReference type="GO" id="GO:0005737">
    <property type="term" value="C:cytoplasm"/>
    <property type="evidence" value="ECO:0007669"/>
    <property type="project" value="UniProtKB-SubCell"/>
</dbReference>
<evidence type="ECO:0000256" key="8">
    <source>
        <dbReference type="ARBA" id="ARBA00023160"/>
    </source>
</evidence>
<dbReference type="InterPro" id="IPR016039">
    <property type="entry name" value="Thiolase-like"/>
</dbReference>
<name>A0A0J8DFX8_CLOCY</name>
<gene>
    <name evidence="14 17" type="primary">fabH</name>
    <name evidence="17" type="ORF">CLCY_6c00200</name>
</gene>
<reference evidence="17 18" key="1">
    <citation type="submission" date="2015-06" db="EMBL/GenBank/DDBJ databases">
        <title>Draft genome sequence of the purine-degrading Clostridium cylindrosporum HC-1 (DSM 605).</title>
        <authorList>
            <person name="Poehlein A."/>
            <person name="Schiel-Bengelsdorf B."/>
            <person name="Bengelsdorf F."/>
            <person name="Daniel R."/>
            <person name="Duerre P."/>
        </authorList>
    </citation>
    <scope>NUCLEOTIDE SEQUENCE [LARGE SCALE GENOMIC DNA]</scope>
    <source>
        <strain evidence="17 18">DSM 605</strain>
    </source>
</reference>
<proteinExistence type="inferred from homology"/>
<keyword evidence="9 14" id="KW-0012">Acyltransferase</keyword>
<dbReference type="Pfam" id="PF08545">
    <property type="entry name" value="ACP_syn_III"/>
    <property type="match status" value="1"/>
</dbReference>
<dbReference type="NCBIfam" id="TIGR00747">
    <property type="entry name" value="fabH"/>
    <property type="match status" value="1"/>
</dbReference>
<feature type="domain" description="Beta-ketoacyl-[acyl-carrier-protein] synthase III C-terminal" evidence="15">
    <location>
        <begin position="241"/>
        <end position="330"/>
    </location>
</feature>
<dbReference type="Pfam" id="PF08541">
    <property type="entry name" value="ACP_syn_III_C"/>
    <property type="match status" value="1"/>
</dbReference>
<dbReference type="UniPathway" id="UPA00094"/>
<keyword evidence="14" id="KW-0511">Multifunctional enzyme</keyword>
<dbReference type="STRING" id="1121307.CLCY_6c00200"/>
<evidence type="ECO:0000256" key="6">
    <source>
        <dbReference type="ARBA" id="ARBA00022832"/>
    </source>
</evidence>
<dbReference type="SUPFAM" id="SSF53901">
    <property type="entry name" value="Thiolase-like"/>
    <property type="match status" value="1"/>
</dbReference>
<evidence type="ECO:0000256" key="7">
    <source>
        <dbReference type="ARBA" id="ARBA00023098"/>
    </source>
</evidence>
<evidence type="ECO:0000313" key="17">
    <source>
        <dbReference type="EMBL" id="KMT23139.1"/>
    </source>
</evidence>
<organism evidence="17 18">
    <name type="scientific">Clostridium cylindrosporum DSM 605</name>
    <dbReference type="NCBI Taxonomy" id="1121307"/>
    <lineage>
        <taxon>Bacteria</taxon>
        <taxon>Bacillati</taxon>
        <taxon>Bacillota</taxon>
        <taxon>Clostridia</taxon>
        <taxon>Eubacteriales</taxon>
        <taxon>Clostridiaceae</taxon>
        <taxon>Clostridium</taxon>
    </lineage>
</organism>
<comment type="catalytic activity">
    <reaction evidence="13">
        <text>3-methylbutanoyl-CoA + malonyl-[ACP] + H(+) = 5-methyl-3-oxohexanoyl-[ACP] + CO2 + CoA</text>
        <dbReference type="Rhea" id="RHEA:42272"/>
        <dbReference type="Rhea" id="RHEA-COMP:9623"/>
        <dbReference type="Rhea" id="RHEA-COMP:9941"/>
        <dbReference type="ChEBI" id="CHEBI:15378"/>
        <dbReference type="ChEBI" id="CHEBI:16526"/>
        <dbReference type="ChEBI" id="CHEBI:57287"/>
        <dbReference type="ChEBI" id="CHEBI:57345"/>
        <dbReference type="ChEBI" id="CHEBI:78449"/>
        <dbReference type="ChEBI" id="CHEBI:78822"/>
        <dbReference type="EC" id="2.3.1.300"/>
    </reaction>
    <physiologicalReaction direction="left-to-right" evidence="13">
        <dbReference type="Rhea" id="RHEA:42273"/>
    </physiologicalReaction>
</comment>
<comment type="subunit">
    <text evidence="14">Homodimer.</text>
</comment>
<dbReference type="EC" id="2.3.1.180" evidence="14"/>
<evidence type="ECO:0000256" key="9">
    <source>
        <dbReference type="ARBA" id="ARBA00023315"/>
    </source>
</evidence>
<dbReference type="EMBL" id="LFVU01000002">
    <property type="protein sequence ID" value="KMT23139.1"/>
    <property type="molecule type" value="Genomic_DNA"/>
</dbReference>